<sequence>MSHDVILQKTVVRKKKPIRSFVKKTPMVMSTVKKPQLIQGVARKNGKEYLTTYELEEIKRYKNVWYLGGMIKKINGCDTNPNNCGYDNTEGFYKIIINDHLAFRYQILAILGKGFSGHVVKCKDHKTMELVAIKIIRNNYRIPQMAKNELDILEALQKYDRSNTVNIVHMKDKFYFRNHLCIAFELYEMDLKKLLKTDMRKINETQLRNYAIDVLKCLQLLKLRKIIHGDIKPENILIQRKALGRHAAVTDFGGSYFKKDGYENKPLIHTLNYASPEILLGEKCGPPTDMWSLGCTLAELHLGNTLFKGHDNESQFVSIIQVLGVPPKERLLISPYRYKYFDASGVPLRMSDTWFTVDQVLKSRNPSFIDFIKSCLDSDVDVRKCLSAVTSIKVSRTEELPSSLQDADAKMKALTRSIILSAFLQICSLNPISYWTLLPNVLVVEVNGSLGTQPLSCLGSPEDGLRRDIKSQDIFWKNNGVEEEQRGNTYLVQLEESLGGGNYSCHRKDGSLINYTVVLIQEDETMRKKIVVKTDEDDYLKCSARNYNGEFHCSWTWDRNRKSKVAFIEARRDSHCSLDATDGHWTCSSDQSSFSCVVDYSGNSISCVDEQHCPYAEESQQIYVNVYVRTEHFLVENYSKQFYLSDIVKPDKVTINKVNKTVVEWSYPSSWSSPYSYFPLTFQIAQLERGCRRCVNPCTHSKAAKNVYSTDMCQFKVKHRAKMVCVRAQDALCNSQWSEWSHFRLTKKKRVRHQQTKISEEQWSDNPNFAHL</sequence>
<evidence type="ECO:0000256" key="4">
    <source>
        <dbReference type="ARBA" id="ARBA00022741"/>
    </source>
</evidence>
<dbReference type="Proteomes" id="UP000693946">
    <property type="component" value="Linkage Group LG12"/>
</dbReference>
<proteinExistence type="inferred from homology"/>
<dbReference type="InterPro" id="IPR007110">
    <property type="entry name" value="Ig-like_dom"/>
</dbReference>
<feature type="binding site" evidence="7">
    <location>
        <position position="134"/>
    </location>
    <ligand>
        <name>ATP</name>
        <dbReference type="ChEBI" id="CHEBI:30616"/>
    </ligand>
</feature>
<dbReference type="InterPro" id="IPR019482">
    <property type="entry name" value="IL-12_beta_cen-dom"/>
</dbReference>
<evidence type="ECO:0000313" key="11">
    <source>
        <dbReference type="Proteomes" id="UP000693946"/>
    </source>
</evidence>
<keyword evidence="2" id="KW-0723">Serine/threonine-protein kinase</keyword>
<comment type="similarity">
    <text evidence="1">Belongs to the protein kinase superfamily. CMGC Ser/Thr protein kinase family. MNB/DYRK subfamily.</text>
</comment>
<dbReference type="PROSITE" id="PS50011">
    <property type="entry name" value="PROTEIN_KINASE_DOM"/>
    <property type="match status" value="1"/>
</dbReference>
<name>A0AAV6SNR1_SOLSE</name>
<organism evidence="10 11">
    <name type="scientific">Solea senegalensis</name>
    <name type="common">Senegalese sole</name>
    <dbReference type="NCBI Taxonomy" id="28829"/>
    <lineage>
        <taxon>Eukaryota</taxon>
        <taxon>Metazoa</taxon>
        <taxon>Chordata</taxon>
        <taxon>Craniata</taxon>
        <taxon>Vertebrata</taxon>
        <taxon>Euteleostomi</taxon>
        <taxon>Actinopterygii</taxon>
        <taxon>Neopterygii</taxon>
        <taxon>Teleostei</taxon>
        <taxon>Neoteleostei</taxon>
        <taxon>Acanthomorphata</taxon>
        <taxon>Carangaria</taxon>
        <taxon>Pleuronectiformes</taxon>
        <taxon>Pleuronectoidei</taxon>
        <taxon>Soleidae</taxon>
        <taxon>Solea</taxon>
    </lineage>
</organism>
<keyword evidence="3" id="KW-0808">Transferase</keyword>
<dbReference type="PROSITE" id="PS00107">
    <property type="entry name" value="PROTEIN_KINASE_ATP"/>
    <property type="match status" value="1"/>
</dbReference>
<dbReference type="Pfam" id="PF00069">
    <property type="entry name" value="Pkinase"/>
    <property type="match status" value="1"/>
</dbReference>
<dbReference type="InterPro" id="IPR017441">
    <property type="entry name" value="Protein_kinase_ATP_BS"/>
</dbReference>
<dbReference type="EMBL" id="JAGKHQ010000004">
    <property type="protein sequence ID" value="KAG7518722.1"/>
    <property type="molecule type" value="Genomic_DNA"/>
</dbReference>
<dbReference type="InterPro" id="IPR050494">
    <property type="entry name" value="Ser_Thr_dual-spec_kinase"/>
</dbReference>
<dbReference type="Pfam" id="PF10420">
    <property type="entry name" value="IL12p40_C"/>
    <property type="match status" value="1"/>
</dbReference>
<accession>A0AAV6SNR1</accession>
<dbReference type="GO" id="GO:0005524">
    <property type="term" value="F:ATP binding"/>
    <property type="evidence" value="ECO:0007669"/>
    <property type="project" value="UniProtKB-UniRule"/>
</dbReference>
<dbReference type="PROSITE" id="PS00108">
    <property type="entry name" value="PROTEIN_KINASE_ST"/>
    <property type="match status" value="1"/>
</dbReference>
<feature type="domain" description="Ig-like" evidence="9">
    <location>
        <begin position="439"/>
        <end position="505"/>
    </location>
</feature>
<dbReference type="InterPro" id="IPR008271">
    <property type="entry name" value="Ser/Thr_kinase_AS"/>
</dbReference>
<evidence type="ECO:0000313" key="10">
    <source>
        <dbReference type="EMBL" id="KAG7518722.1"/>
    </source>
</evidence>
<evidence type="ECO:0000256" key="2">
    <source>
        <dbReference type="ARBA" id="ARBA00022527"/>
    </source>
</evidence>
<dbReference type="GO" id="GO:0004674">
    <property type="term" value="F:protein serine/threonine kinase activity"/>
    <property type="evidence" value="ECO:0007669"/>
    <property type="project" value="UniProtKB-KW"/>
</dbReference>
<comment type="caution">
    <text evidence="10">The sequence shown here is derived from an EMBL/GenBank/DDBJ whole genome shotgun (WGS) entry which is preliminary data.</text>
</comment>
<keyword evidence="5" id="KW-0418">Kinase</keyword>
<dbReference type="SMART" id="SM00220">
    <property type="entry name" value="S_TKc"/>
    <property type="match status" value="1"/>
</dbReference>
<dbReference type="AlphaFoldDB" id="A0AAV6SNR1"/>
<evidence type="ECO:0000256" key="7">
    <source>
        <dbReference type="PROSITE-ProRule" id="PRU10141"/>
    </source>
</evidence>
<dbReference type="GO" id="GO:0005856">
    <property type="term" value="C:cytoskeleton"/>
    <property type="evidence" value="ECO:0007669"/>
    <property type="project" value="TreeGrafter"/>
</dbReference>
<feature type="domain" description="Protein kinase" evidence="8">
    <location>
        <begin position="105"/>
        <end position="400"/>
    </location>
</feature>
<dbReference type="PANTHER" id="PTHR24058:SF22">
    <property type="entry name" value="DUAL SPECIFICITY TYROSINE-PHOSPHORYLATION-REGULATED KINASE 4"/>
    <property type="match status" value="1"/>
</dbReference>
<evidence type="ECO:0000259" key="9">
    <source>
        <dbReference type="PROSITE" id="PS50835"/>
    </source>
</evidence>
<evidence type="ECO:0000256" key="1">
    <source>
        <dbReference type="ARBA" id="ARBA00008867"/>
    </source>
</evidence>
<dbReference type="GO" id="GO:0005737">
    <property type="term" value="C:cytoplasm"/>
    <property type="evidence" value="ECO:0007669"/>
    <property type="project" value="TreeGrafter"/>
</dbReference>
<evidence type="ECO:0000256" key="5">
    <source>
        <dbReference type="ARBA" id="ARBA00022777"/>
    </source>
</evidence>
<dbReference type="PROSITE" id="PS50835">
    <property type="entry name" value="IG_LIKE"/>
    <property type="match status" value="2"/>
</dbReference>
<evidence type="ECO:0000259" key="8">
    <source>
        <dbReference type="PROSITE" id="PS50011"/>
    </source>
</evidence>
<gene>
    <name evidence="10" type="ORF">JOB18_042322</name>
</gene>
<evidence type="ECO:0000256" key="3">
    <source>
        <dbReference type="ARBA" id="ARBA00022679"/>
    </source>
</evidence>
<protein>
    <submittedName>
        <fullName evidence="10">Interleukin-12 subunit beta isoform X2</fullName>
    </submittedName>
</protein>
<dbReference type="InterPro" id="IPR000719">
    <property type="entry name" value="Prot_kinase_dom"/>
</dbReference>
<keyword evidence="11" id="KW-1185">Reference proteome</keyword>
<reference evidence="10 11" key="1">
    <citation type="journal article" date="2021" name="Sci. Rep.">
        <title>Chromosome anchoring in Senegalese sole (Solea senegalensis) reveals sex-associated markers and genome rearrangements in flatfish.</title>
        <authorList>
            <person name="Guerrero-Cozar I."/>
            <person name="Gomez-Garrido J."/>
            <person name="Berbel C."/>
            <person name="Martinez-Blanch J.F."/>
            <person name="Alioto T."/>
            <person name="Claros M.G."/>
            <person name="Gagnaire P.A."/>
            <person name="Manchado M."/>
        </authorList>
    </citation>
    <scope>NUCLEOTIDE SEQUENCE [LARGE SCALE GENOMIC DNA]</scope>
    <source>
        <strain evidence="10">Sse05_10M</strain>
    </source>
</reference>
<dbReference type="PANTHER" id="PTHR24058">
    <property type="entry name" value="DUAL SPECIFICITY PROTEIN KINASE"/>
    <property type="match status" value="1"/>
</dbReference>
<keyword evidence="4 7" id="KW-0547">Nucleotide-binding</keyword>
<keyword evidence="6 7" id="KW-0067">ATP-binding</keyword>
<feature type="domain" description="Ig-like" evidence="9">
    <location>
        <begin position="540"/>
        <end position="606"/>
    </location>
</feature>
<evidence type="ECO:0000256" key="6">
    <source>
        <dbReference type="ARBA" id="ARBA00022840"/>
    </source>
</evidence>